<organism evidence="2 3">
    <name type="scientific">Parashewanella spongiae</name>
    <dbReference type="NCBI Taxonomy" id="342950"/>
    <lineage>
        <taxon>Bacteria</taxon>
        <taxon>Pseudomonadati</taxon>
        <taxon>Pseudomonadota</taxon>
        <taxon>Gammaproteobacteria</taxon>
        <taxon>Alteromonadales</taxon>
        <taxon>Shewanellaceae</taxon>
        <taxon>Parashewanella</taxon>
    </lineage>
</organism>
<dbReference type="InterPro" id="IPR013597">
    <property type="entry name" value="Mat_intron_G2"/>
</dbReference>
<gene>
    <name evidence="2" type="ORF">D5R81_09305</name>
</gene>
<reference evidence="2 3" key="1">
    <citation type="submission" date="2018-09" db="EMBL/GenBank/DDBJ databases">
        <title>Phylogeny of the Shewanellaceae, and recommendation for two new genera, Pseudoshewanella and Parashewanella.</title>
        <authorList>
            <person name="Wang G."/>
        </authorList>
    </citation>
    <scope>NUCLEOTIDE SEQUENCE [LARGE SCALE GENOMIC DNA]</scope>
    <source>
        <strain evidence="2 3">KCTC 22492</strain>
    </source>
</reference>
<dbReference type="OrthoDB" id="9793236at2"/>
<dbReference type="AlphaFoldDB" id="A0A3A6TKR3"/>
<dbReference type="EMBL" id="QYYH01000048">
    <property type="protein sequence ID" value="RJY16403.1"/>
    <property type="molecule type" value="Genomic_DNA"/>
</dbReference>
<keyword evidence="3" id="KW-1185">Reference proteome</keyword>
<comment type="caution">
    <text evidence="2">The sequence shown here is derived from an EMBL/GenBank/DDBJ whole genome shotgun (WGS) entry which is preliminary data.</text>
</comment>
<name>A0A3A6TKR3_9GAMM</name>
<feature type="domain" description="Group II intron maturase-specific" evidence="1">
    <location>
        <begin position="39"/>
        <end position="110"/>
    </location>
</feature>
<evidence type="ECO:0000313" key="3">
    <source>
        <dbReference type="Proteomes" id="UP000273022"/>
    </source>
</evidence>
<accession>A0A3A6TKR3</accession>
<evidence type="ECO:0000313" key="2">
    <source>
        <dbReference type="EMBL" id="RJY16403.1"/>
    </source>
</evidence>
<dbReference type="Proteomes" id="UP000273022">
    <property type="component" value="Unassembled WGS sequence"/>
</dbReference>
<dbReference type="Pfam" id="PF08388">
    <property type="entry name" value="GIIM"/>
    <property type="match status" value="1"/>
</dbReference>
<protein>
    <recommendedName>
        <fullName evidence="1">Group II intron maturase-specific domain-containing protein</fullName>
    </recommendedName>
</protein>
<sequence length="131" mass="15590">MERLMSEFDFLGFNFQRITGLIKGTSYIKIQASKKSQTKLKNKLRAIVKHRTSNTLGVLINKVNQVLRRGWKHYFGGIGYPRAIFFRINGFVVDRFYRWHRRLSQRRSKYLSRGAYEKLRQAGLEYLPTTR</sequence>
<proteinExistence type="predicted"/>
<evidence type="ECO:0000259" key="1">
    <source>
        <dbReference type="Pfam" id="PF08388"/>
    </source>
</evidence>